<dbReference type="PANTHER" id="PTHR37984:SF5">
    <property type="entry name" value="PROTEIN NYNRIN-LIKE"/>
    <property type="match status" value="1"/>
</dbReference>
<dbReference type="InterPro" id="IPR050951">
    <property type="entry name" value="Retrovirus_Pol_polyprotein"/>
</dbReference>
<dbReference type="Gene3D" id="3.30.420.10">
    <property type="entry name" value="Ribonuclease H-like superfamily/Ribonuclease H"/>
    <property type="match status" value="2"/>
</dbReference>
<protein>
    <recommendedName>
        <fullName evidence="2">Integrase catalytic domain-containing protein</fullName>
    </recommendedName>
</protein>
<feature type="compositionally biased region" description="Basic and acidic residues" evidence="1">
    <location>
        <begin position="99"/>
        <end position="114"/>
    </location>
</feature>
<dbReference type="InterPro" id="IPR036397">
    <property type="entry name" value="RNaseH_sf"/>
</dbReference>
<sequence length="358" mass="41173">MALSLLWRNKFHLFLDNQGLLYIHSQEKLSRMIENFYETIFEFDFDITYTSGMDNILADRLSRIFVPDKKKLEGSGKLARKAAVMRRAIDSVESSNNNNDEHAKKQKIDSKENTKSSIIPDVDDEQYLNKTASPENKQQDTDLFIYASHLDVYETPKDEEQKKQLLEKSHLLGHYGKHVFHPPKNHTAKSIGDHWVFDLGRFDVTTPRGNNSILVAMDLFSRFIVLRALPNKAAPTVAKKLVSIFSLFGYLTIISHDNEQRLTLPYTPYGNSACEAAVKSAKAIIIKMLDGCAENWDLYLDGTAYSLNLHKSRLHGMKPFVVMFARLPNELKDYSAEQVHLTRTRIRYQSIERQDQKN</sequence>
<dbReference type="GO" id="GO:0003676">
    <property type="term" value="F:nucleic acid binding"/>
    <property type="evidence" value="ECO:0007669"/>
    <property type="project" value="InterPro"/>
</dbReference>
<dbReference type="GO" id="GO:0005634">
    <property type="term" value="C:nucleus"/>
    <property type="evidence" value="ECO:0007669"/>
    <property type="project" value="UniProtKB-ARBA"/>
</dbReference>
<dbReference type="GO" id="GO:0015074">
    <property type="term" value="P:DNA integration"/>
    <property type="evidence" value="ECO:0007669"/>
    <property type="project" value="InterPro"/>
</dbReference>
<dbReference type="EMBL" id="LN725587">
    <property type="protein sequence ID" value="CEP10901.1"/>
    <property type="molecule type" value="Genomic_DNA"/>
</dbReference>
<reference evidence="3 4" key="1">
    <citation type="submission" date="2014-09" db="EMBL/GenBank/DDBJ databases">
        <authorList>
            <person name="Ellenberger Sabrina"/>
        </authorList>
    </citation>
    <scope>NUCLEOTIDE SEQUENCE [LARGE SCALE GENOMIC DNA]</scope>
    <source>
        <strain evidence="3 4">CBS 412.66</strain>
    </source>
</reference>
<evidence type="ECO:0000256" key="1">
    <source>
        <dbReference type="SAM" id="MobiDB-lite"/>
    </source>
</evidence>
<dbReference type="PROSITE" id="PS50994">
    <property type="entry name" value="INTEGRASE"/>
    <property type="match status" value="1"/>
</dbReference>
<organism evidence="3 4">
    <name type="scientific">Parasitella parasitica</name>
    <dbReference type="NCBI Taxonomy" id="35722"/>
    <lineage>
        <taxon>Eukaryota</taxon>
        <taxon>Fungi</taxon>
        <taxon>Fungi incertae sedis</taxon>
        <taxon>Mucoromycota</taxon>
        <taxon>Mucoromycotina</taxon>
        <taxon>Mucoromycetes</taxon>
        <taxon>Mucorales</taxon>
        <taxon>Mucorineae</taxon>
        <taxon>Mucoraceae</taxon>
        <taxon>Parasitella</taxon>
    </lineage>
</organism>
<gene>
    <name evidence="3" type="primary">PARPA_04698.1 scaffold 15556</name>
</gene>
<dbReference type="InterPro" id="IPR001584">
    <property type="entry name" value="Integrase_cat-core"/>
</dbReference>
<evidence type="ECO:0000313" key="4">
    <source>
        <dbReference type="Proteomes" id="UP000054107"/>
    </source>
</evidence>
<name>A0A0B7MXZ7_9FUNG</name>
<feature type="domain" description="Integrase catalytic" evidence="2">
    <location>
        <begin position="179"/>
        <end position="263"/>
    </location>
</feature>
<keyword evidence="4" id="KW-1185">Reference proteome</keyword>
<dbReference type="Proteomes" id="UP000054107">
    <property type="component" value="Unassembled WGS sequence"/>
</dbReference>
<evidence type="ECO:0000313" key="3">
    <source>
        <dbReference type="EMBL" id="CEP10901.1"/>
    </source>
</evidence>
<evidence type="ECO:0000259" key="2">
    <source>
        <dbReference type="PROSITE" id="PS50994"/>
    </source>
</evidence>
<feature type="region of interest" description="Disordered" evidence="1">
    <location>
        <begin position="89"/>
        <end position="125"/>
    </location>
</feature>
<dbReference type="InterPro" id="IPR012337">
    <property type="entry name" value="RNaseH-like_sf"/>
</dbReference>
<dbReference type="OrthoDB" id="3227343at2759"/>
<accession>A0A0B7MXZ7</accession>
<dbReference type="SUPFAM" id="SSF53098">
    <property type="entry name" value="Ribonuclease H-like"/>
    <property type="match status" value="1"/>
</dbReference>
<proteinExistence type="predicted"/>
<dbReference type="AlphaFoldDB" id="A0A0B7MXZ7"/>
<dbReference type="PANTHER" id="PTHR37984">
    <property type="entry name" value="PROTEIN CBG26694"/>
    <property type="match status" value="1"/>
</dbReference>
<dbReference type="STRING" id="35722.A0A0B7MXZ7"/>